<dbReference type="GeneID" id="81621644"/>
<protein>
    <recommendedName>
        <fullName evidence="2">Arb2 domain-containing protein</fullName>
    </recommendedName>
</protein>
<gene>
    <name evidence="3" type="ORF">N7539_001792</name>
</gene>
<dbReference type="EMBL" id="JAPWDQ010000002">
    <property type="protein sequence ID" value="KAJ5493046.1"/>
    <property type="molecule type" value="Genomic_DNA"/>
</dbReference>
<dbReference type="PANTHER" id="PTHR21357">
    <property type="entry name" value="FAM172 FAMILY PROTEIN HOMOLOG CG10038"/>
    <property type="match status" value="1"/>
</dbReference>
<dbReference type="GO" id="GO:0017000">
    <property type="term" value="P:antibiotic biosynthetic process"/>
    <property type="evidence" value="ECO:0007669"/>
    <property type="project" value="UniProtKB-ARBA"/>
</dbReference>
<evidence type="ECO:0000259" key="2">
    <source>
        <dbReference type="Pfam" id="PF22749"/>
    </source>
</evidence>
<dbReference type="GO" id="GO:0035197">
    <property type="term" value="F:siRNA binding"/>
    <property type="evidence" value="ECO:0007669"/>
    <property type="project" value="TreeGrafter"/>
</dbReference>
<dbReference type="SUPFAM" id="SSF53474">
    <property type="entry name" value="alpha/beta-Hydrolases"/>
    <property type="match status" value="1"/>
</dbReference>
<evidence type="ECO:0000313" key="4">
    <source>
        <dbReference type="Proteomes" id="UP001148312"/>
    </source>
</evidence>
<reference evidence="3" key="2">
    <citation type="journal article" date="2023" name="IMA Fungus">
        <title>Comparative genomic study of the Penicillium genus elucidates a diverse pangenome and 15 lateral gene transfer events.</title>
        <authorList>
            <person name="Petersen C."/>
            <person name="Sorensen T."/>
            <person name="Nielsen M.R."/>
            <person name="Sondergaard T.E."/>
            <person name="Sorensen J.L."/>
            <person name="Fitzpatrick D.A."/>
            <person name="Frisvad J.C."/>
            <person name="Nielsen K.L."/>
        </authorList>
    </citation>
    <scope>NUCLEOTIDE SEQUENCE</scope>
    <source>
        <strain evidence="3">IBT 30728</strain>
    </source>
</reference>
<dbReference type="InterPro" id="IPR048263">
    <property type="entry name" value="Arb2"/>
</dbReference>
<sequence length="386" mass="43440">MYVYRNRDLPADPHFPADLAKLGYIITKDDKIRASVDLEGEFQYKIDRNDRYNVKNREAMDECIRRTVLQRLEATGLEIRRLPFHNNSPPIETPCNEAHVPILVSTNLSGASRLLVVFGEPVQDLGIWAYRSVGEDGINIGSAVDFAKGVLGDSATTSTTSTALVLANPGQLIWHCASSRAVTQRTWEAADRPYGPWGPATTSWRNEIPGNKDWRHHIRYVLDHVVWPWLDEGKRVDIIGLSEGGQGALEYLQKNWPKWRPYMNGICLGNPLQSTAVDIDMSALTDPGSFTAFLASRGRAYVLSTDQVGRFQEGYRRHGCNCYASGEELNTECIMPRAWQDMLAWLNKLSEDPSYAEQIIIKPEDFDDSAIEVEAPDNSVDPQQER</sequence>
<dbReference type="Pfam" id="PF22749">
    <property type="entry name" value="Arb2"/>
    <property type="match status" value="1"/>
</dbReference>
<dbReference type="PANTHER" id="PTHR21357:SF4">
    <property type="entry name" value="FAM172 FAMILY PROTEIN HOMOLOG CG10038"/>
    <property type="match status" value="1"/>
</dbReference>
<accession>A0A9X0C082</accession>
<evidence type="ECO:0000256" key="1">
    <source>
        <dbReference type="SAM" id="MobiDB-lite"/>
    </source>
</evidence>
<comment type="caution">
    <text evidence="3">The sequence shown here is derived from an EMBL/GenBank/DDBJ whole genome shotgun (WGS) entry which is preliminary data.</text>
</comment>
<feature type="domain" description="Arb2" evidence="2">
    <location>
        <begin position="15"/>
        <end position="306"/>
    </location>
</feature>
<feature type="region of interest" description="Disordered" evidence="1">
    <location>
        <begin position="367"/>
        <end position="386"/>
    </location>
</feature>
<dbReference type="InterPro" id="IPR029058">
    <property type="entry name" value="AB_hydrolase_fold"/>
</dbReference>
<keyword evidence="4" id="KW-1185">Reference proteome</keyword>
<evidence type="ECO:0000313" key="3">
    <source>
        <dbReference type="EMBL" id="KAJ5493046.1"/>
    </source>
</evidence>
<reference evidence="3" key="1">
    <citation type="submission" date="2022-12" db="EMBL/GenBank/DDBJ databases">
        <authorList>
            <person name="Petersen C."/>
        </authorList>
    </citation>
    <scope>NUCLEOTIDE SEQUENCE</scope>
    <source>
        <strain evidence="3">IBT 30728</strain>
    </source>
</reference>
<dbReference type="RefSeq" id="XP_056793426.1">
    <property type="nucleotide sequence ID" value="XM_056931395.1"/>
</dbReference>
<organism evidence="3 4">
    <name type="scientific">Penicillium diatomitis</name>
    <dbReference type="NCBI Taxonomy" id="2819901"/>
    <lineage>
        <taxon>Eukaryota</taxon>
        <taxon>Fungi</taxon>
        <taxon>Dikarya</taxon>
        <taxon>Ascomycota</taxon>
        <taxon>Pezizomycotina</taxon>
        <taxon>Eurotiomycetes</taxon>
        <taxon>Eurotiomycetidae</taxon>
        <taxon>Eurotiales</taxon>
        <taxon>Aspergillaceae</taxon>
        <taxon>Penicillium</taxon>
    </lineage>
</organism>
<dbReference type="AlphaFoldDB" id="A0A9X0C082"/>
<dbReference type="GO" id="GO:0072330">
    <property type="term" value="P:monocarboxylic acid biosynthetic process"/>
    <property type="evidence" value="ECO:0007669"/>
    <property type="project" value="UniProtKB-ARBA"/>
</dbReference>
<name>A0A9X0C082_9EURO</name>
<dbReference type="GO" id="GO:0005634">
    <property type="term" value="C:nucleus"/>
    <property type="evidence" value="ECO:0007669"/>
    <property type="project" value="TreeGrafter"/>
</dbReference>
<dbReference type="InterPro" id="IPR053858">
    <property type="entry name" value="Arb2_dom"/>
</dbReference>
<proteinExistence type="predicted"/>
<dbReference type="Proteomes" id="UP001148312">
    <property type="component" value="Unassembled WGS sequence"/>
</dbReference>
<dbReference type="GO" id="GO:0031048">
    <property type="term" value="P:regulatory ncRNA-mediated heterochromatin formation"/>
    <property type="evidence" value="ECO:0007669"/>
    <property type="project" value="TreeGrafter"/>
</dbReference>